<organism evidence="7 8">
    <name type="scientific">Bifidobacterium merycicum</name>
    <dbReference type="NCBI Taxonomy" id="78345"/>
    <lineage>
        <taxon>Bacteria</taxon>
        <taxon>Bacillati</taxon>
        <taxon>Actinomycetota</taxon>
        <taxon>Actinomycetes</taxon>
        <taxon>Bifidobacteriales</taxon>
        <taxon>Bifidobacteriaceae</taxon>
        <taxon>Bifidobacterium</taxon>
    </lineage>
</organism>
<evidence type="ECO:0000256" key="1">
    <source>
        <dbReference type="ARBA" id="ARBA00005417"/>
    </source>
</evidence>
<keyword evidence="2" id="KW-0813">Transport</keyword>
<dbReference type="PANTHER" id="PTHR43166">
    <property type="entry name" value="AMINO ACID IMPORT ATP-BINDING PROTEIN"/>
    <property type="match status" value="1"/>
</dbReference>
<reference evidence="7 8" key="1">
    <citation type="submission" date="2014-03" db="EMBL/GenBank/DDBJ databases">
        <title>Genomics of Bifidobacteria.</title>
        <authorList>
            <person name="Ventura M."/>
            <person name="Milani C."/>
            <person name="Lugli G.A."/>
        </authorList>
    </citation>
    <scope>NUCLEOTIDE SEQUENCE [LARGE SCALE GENOMIC DNA]</scope>
    <source>
        <strain evidence="7 8">LMG 11341</strain>
    </source>
</reference>
<keyword evidence="7" id="KW-0378">Hydrolase</keyword>
<gene>
    <name evidence="7" type="ORF">BMERY_1672</name>
</gene>
<dbReference type="SMART" id="SM00062">
    <property type="entry name" value="PBPb"/>
    <property type="match status" value="1"/>
</dbReference>
<dbReference type="InterPro" id="IPR003439">
    <property type="entry name" value="ABC_transporter-like_ATP-bd"/>
</dbReference>
<protein>
    <submittedName>
        <fullName evidence="7">Glutamate/aspartate ABC transporter substrate-binding protein</fullName>
        <ecNumber evidence="7">3.6.3.25</ecNumber>
    </submittedName>
</protein>
<dbReference type="PROSITE" id="PS50893">
    <property type="entry name" value="ABC_TRANSPORTER_2"/>
    <property type="match status" value="1"/>
</dbReference>
<dbReference type="GO" id="GO:0016887">
    <property type="term" value="F:ATP hydrolysis activity"/>
    <property type="evidence" value="ECO:0007669"/>
    <property type="project" value="InterPro"/>
</dbReference>
<dbReference type="Pfam" id="PF00497">
    <property type="entry name" value="SBP_bac_3"/>
    <property type="match status" value="1"/>
</dbReference>
<dbReference type="InterPro" id="IPR001638">
    <property type="entry name" value="Solute-binding_3/MltF_N"/>
</dbReference>
<dbReference type="Gene3D" id="3.40.190.10">
    <property type="entry name" value="Periplasmic binding protein-like II"/>
    <property type="match status" value="2"/>
</dbReference>
<dbReference type="eggNOG" id="COG1126">
    <property type="taxonomic scope" value="Bacteria"/>
</dbReference>
<evidence type="ECO:0000259" key="6">
    <source>
        <dbReference type="PROSITE" id="PS50893"/>
    </source>
</evidence>
<dbReference type="eggNOG" id="COG0834">
    <property type="taxonomic scope" value="Bacteria"/>
</dbReference>
<dbReference type="CDD" id="cd13694">
    <property type="entry name" value="PBP2_Cysteine"/>
    <property type="match status" value="1"/>
</dbReference>
<dbReference type="SMART" id="SM00382">
    <property type="entry name" value="AAA"/>
    <property type="match status" value="1"/>
</dbReference>
<dbReference type="Gene3D" id="3.40.50.300">
    <property type="entry name" value="P-loop containing nucleotide triphosphate hydrolases"/>
    <property type="match status" value="1"/>
</dbReference>
<dbReference type="SUPFAM" id="SSF53850">
    <property type="entry name" value="Periplasmic binding protein-like II"/>
    <property type="match status" value="1"/>
</dbReference>
<dbReference type="Pfam" id="PF00005">
    <property type="entry name" value="ABC_tran"/>
    <property type="match status" value="1"/>
</dbReference>
<dbReference type="InterPro" id="IPR027417">
    <property type="entry name" value="P-loop_NTPase"/>
</dbReference>
<evidence type="ECO:0000313" key="8">
    <source>
        <dbReference type="Proteomes" id="UP000029060"/>
    </source>
</evidence>
<dbReference type="EMBL" id="JGZC01000002">
    <property type="protein sequence ID" value="KFI71396.1"/>
    <property type="molecule type" value="Genomic_DNA"/>
</dbReference>
<evidence type="ECO:0000256" key="5">
    <source>
        <dbReference type="SAM" id="MobiDB-lite"/>
    </source>
</evidence>
<dbReference type="SUPFAM" id="SSF52540">
    <property type="entry name" value="P-loop containing nucleoside triphosphate hydrolases"/>
    <property type="match status" value="1"/>
</dbReference>
<accession>A0A087BK46</accession>
<evidence type="ECO:0000313" key="7">
    <source>
        <dbReference type="EMBL" id="KFI71396.1"/>
    </source>
</evidence>
<dbReference type="PROSITE" id="PS00211">
    <property type="entry name" value="ABC_TRANSPORTER_1"/>
    <property type="match status" value="1"/>
</dbReference>
<evidence type="ECO:0000256" key="2">
    <source>
        <dbReference type="ARBA" id="ARBA00022448"/>
    </source>
</evidence>
<feature type="region of interest" description="Disordered" evidence="5">
    <location>
        <begin position="318"/>
        <end position="339"/>
    </location>
</feature>
<comment type="similarity">
    <text evidence="1">Belongs to the ABC transporter superfamily.</text>
</comment>
<dbReference type="InterPro" id="IPR003593">
    <property type="entry name" value="AAA+_ATPase"/>
</dbReference>
<dbReference type="CDD" id="cd03262">
    <property type="entry name" value="ABC_HisP_GlnQ"/>
    <property type="match status" value="1"/>
</dbReference>
<dbReference type="PANTHER" id="PTHR43166:SF4">
    <property type="entry name" value="PHOSPHONATES IMPORT ATP-BINDING PROTEIN PHNC"/>
    <property type="match status" value="1"/>
</dbReference>
<feature type="domain" description="ABC transporter" evidence="6">
    <location>
        <begin position="24"/>
        <end position="269"/>
    </location>
</feature>
<dbReference type="EC" id="3.6.3.25" evidence="7"/>
<evidence type="ECO:0000256" key="4">
    <source>
        <dbReference type="ARBA" id="ARBA00022840"/>
    </source>
</evidence>
<evidence type="ECO:0000256" key="3">
    <source>
        <dbReference type="ARBA" id="ARBA00022741"/>
    </source>
</evidence>
<keyword evidence="3" id="KW-0547">Nucleotide-binding</keyword>
<name>A0A087BK46_9BIFI</name>
<feature type="compositionally biased region" description="Low complexity" evidence="5">
    <location>
        <begin position="318"/>
        <end position="338"/>
    </location>
</feature>
<keyword evidence="4" id="KW-0067">ATP-binding</keyword>
<sequence length="586" mass="63867">MTETTDIAVATAANGAASANSAALSVRNLTKQYANAGRRVLDDVSFDVPKGRVLVVVGPSGSGKSTLLRTIAGLEPIQGGEIALEGKVIETGKPGTEKAGRSARSSELRTHIGMVFQSYELFPNKTVLGNIMMAPLLVQKRDKAEVEREALELLGKVGLADRKDSWPHELSGGQRQRIAICRALILHPEVLLLDEITAALDPEMVREVLDVVIGLARAGQTMIIVTHEMRFARAVADEIILLEDGHIVEHSNDPERFFTEPETDRARRFLRTFEFERAPHDQQRRRYNMKFNIKPLKAVIAASAALIMGASLAACGPSAASPSDASSSDSATTSTAKARSLDEIKKSGEIKIAVFSDKAPFGYVDKDGKNAGYDVVFAERLAKDLGVKVKYTSVDPAARVDVLTSNKVDITLANFTVTDERKEKVDFAKPYMKVALGVVSPENAEITDVSQLKGKTLIIAKGTTAETYFEKNHPEVKLQKYDQYADAYNALLDGRGDAFSTDNTEVLAWAKSNKGFKVGVTKLGDEDTIAPAVQKGNTELLNWINDEIDKLGKENFFHKDYEQTLKPVYGDEVNPDDIVVEGGKVD</sequence>
<keyword evidence="8" id="KW-1185">Reference proteome</keyword>
<dbReference type="Proteomes" id="UP000029060">
    <property type="component" value="Unassembled WGS sequence"/>
</dbReference>
<comment type="caution">
    <text evidence="7">The sequence shown here is derived from an EMBL/GenBank/DDBJ whole genome shotgun (WGS) entry which is preliminary data.</text>
</comment>
<proteinExistence type="inferred from homology"/>
<dbReference type="InterPro" id="IPR050086">
    <property type="entry name" value="MetN_ABC_transporter-like"/>
</dbReference>
<dbReference type="InterPro" id="IPR017871">
    <property type="entry name" value="ABC_transporter-like_CS"/>
</dbReference>
<dbReference type="GO" id="GO:0005524">
    <property type="term" value="F:ATP binding"/>
    <property type="evidence" value="ECO:0007669"/>
    <property type="project" value="UniProtKB-KW"/>
</dbReference>
<dbReference type="AlphaFoldDB" id="A0A087BK46"/>
<dbReference type="STRING" id="78345.BMERY_1672"/>